<comment type="caution">
    <text evidence="2">The sequence shown here is derived from an EMBL/GenBank/DDBJ whole genome shotgun (WGS) entry which is preliminary data.</text>
</comment>
<accession>A0A086Z659</accession>
<dbReference type="Proteomes" id="UP000029108">
    <property type="component" value="Unassembled WGS sequence"/>
</dbReference>
<feature type="compositionally biased region" description="Basic and acidic residues" evidence="1">
    <location>
        <begin position="25"/>
        <end position="37"/>
    </location>
</feature>
<organism evidence="2 3">
    <name type="scientific">Bifidobacterium biavatii DSM 23969</name>
    <dbReference type="NCBI Taxonomy" id="1437608"/>
    <lineage>
        <taxon>Bacteria</taxon>
        <taxon>Bacillati</taxon>
        <taxon>Actinomycetota</taxon>
        <taxon>Actinomycetes</taxon>
        <taxon>Bifidobacteriales</taxon>
        <taxon>Bifidobacteriaceae</taxon>
        <taxon>Bifidobacterium</taxon>
    </lineage>
</organism>
<sequence>MAHAEHKQEISGHRRRVRRHAPRPSGRDRAHGGDRATVRRVLGGGAVRPAPRHGAPVRRRARRHGRAGGHARPAGAHRRERSHPHDARHGRRPCARRALHDGVRREILPFLPRTDGRQARHARARAWLRRGDGQGSRRRREGDREPRRRDRRVRAGGCGRRRPWHRAHPGRRAAAHAERMGRAGRSVRRHDQGRTARVDQEAPDQAAPHLELHERALPALAGPHRRRQRDSRPPSRGGGRRGARRGARPHDRIPDRESGRRLDRRLSAGGRRVRGLAGRYGTGRDGDGRRRRWFRCCRRRR</sequence>
<evidence type="ECO:0000313" key="3">
    <source>
        <dbReference type="Proteomes" id="UP000029108"/>
    </source>
</evidence>
<feature type="compositionally biased region" description="Basic residues" evidence="1">
    <location>
        <begin position="119"/>
        <end position="128"/>
    </location>
</feature>
<feature type="compositionally biased region" description="Basic residues" evidence="1">
    <location>
        <begin position="13"/>
        <end position="22"/>
    </location>
</feature>
<dbReference type="EMBL" id="JGYN01000053">
    <property type="protein sequence ID" value="KFI42009.1"/>
    <property type="molecule type" value="Genomic_DNA"/>
</dbReference>
<feature type="compositionally biased region" description="Basic and acidic residues" evidence="1">
    <location>
        <begin position="248"/>
        <end position="266"/>
    </location>
</feature>
<reference evidence="2 3" key="1">
    <citation type="submission" date="2014-03" db="EMBL/GenBank/DDBJ databases">
        <title>Genomics of Bifidobacteria.</title>
        <authorList>
            <person name="Ventura M."/>
            <person name="Milani C."/>
            <person name="Lugli G.A."/>
        </authorList>
    </citation>
    <scope>NUCLEOTIDE SEQUENCE [LARGE SCALE GENOMIC DNA]</scope>
    <source>
        <strain evidence="2 3">DSM 23969</strain>
    </source>
</reference>
<evidence type="ECO:0000256" key="1">
    <source>
        <dbReference type="SAM" id="MobiDB-lite"/>
    </source>
</evidence>
<keyword evidence="3" id="KW-1185">Reference proteome</keyword>
<evidence type="ECO:0000313" key="2">
    <source>
        <dbReference type="EMBL" id="KFI42009.1"/>
    </source>
</evidence>
<protein>
    <submittedName>
        <fullName evidence="2">Uncharacterized protein</fullName>
    </submittedName>
</protein>
<feature type="region of interest" description="Disordered" evidence="1">
    <location>
        <begin position="1"/>
        <end position="98"/>
    </location>
</feature>
<gene>
    <name evidence="2" type="ORF">BBIA_2588</name>
</gene>
<name>A0A086Z659_9BIFI</name>
<feature type="compositionally biased region" description="Basic residues" evidence="1">
    <location>
        <begin position="149"/>
        <end position="174"/>
    </location>
</feature>
<feature type="compositionally biased region" description="Basic residues" evidence="1">
    <location>
        <begin position="238"/>
        <end position="247"/>
    </location>
</feature>
<feature type="compositionally biased region" description="Low complexity" evidence="1">
    <location>
        <begin position="267"/>
        <end position="277"/>
    </location>
</feature>
<feature type="compositionally biased region" description="Basic residues" evidence="1">
    <location>
        <begin position="55"/>
        <end position="97"/>
    </location>
</feature>
<proteinExistence type="predicted"/>
<feature type="compositionally biased region" description="Basic and acidic residues" evidence="1">
    <location>
        <begin position="189"/>
        <end position="200"/>
    </location>
</feature>
<feature type="region of interest" description="Disordered" evidence="1">
    <location>
        <begin position="110"/>
        <end position="287"/>
    </location>
</feature>
<feature type="compositionally biased region" description="Basic and acidic residues" evidence="1">
    <location>
        <begin position="1"/>
        <end position="12"/>
    </location>
</feature>
<dbReference type="AlphaFoldDB" id="A0A086Z659"/>